<dbReference type="Proteomes" id="UP000831327">
    <property type="component" value="Chromosome"/>
</dbReference>
<feature type="region of interest" description="Disordered" evidence="1">
    <location>
        <begin position="1"/>
        <end position="27"/>
    </location>
</feature>
<evidence type="ECO:0000313" key="2">
    <source>
        <dbReference type="EMBL" id="BDG74840.1"/>
    </source>
</evidence>
<name>A0ABM7YA18_9PROT</name>
<proteinExistence type="predicted"/>
<accession>A0ABM7YA18</accession>
<evidence type="ECO:0000256" key="1">
    <source>
        <dbReference type="SAM" id="MobiDB-lite"/>
    </source>
</evidence>
<gene>
    <name evidence="2" type="ORF">Rmf_47690</name>
</gene>
<reference evidence="2 3" key="1">
    <citation type="journal article" date="2016" name="Microbes Environ.">
        <title>Phylogenetically diverse aerobic anoxygenic phototrophic bacteria isolated from epilithic biofilms in Tama river, Japan.</title>
        <authorList>
            <person name="Hirose S."/>
            <person name="Matsuura K."/>
            <person name="Haruta S."/>
        </authorList>
    </citation>
    <scope>NUCLEOTIDE SEQUENCE [LARGE SCALE GENOMIC DNA]</scope>
    <source>
        <strain evidence="2 3">S08</strain>
    </source>
</reference>
<sequence>MARVDIRRGMAGSGARDRRRMATVSGGAVWPRRGAGATARSPHLTLRPGALHLDMPPFWTLP</sequence>
<dbReference type="EMBL" id="AP025637">
    <property type="protein sequence ID" value="BDG74840.1"/>
    <property type="molecule type" value="Genomic_DNA"/>
</dbReference>
<protein>
    <submittedName>
        <fullName evidence="2">Uncharacterized protein</fullName>
    </submittedName>
</protein>
<keyword evidence="3" id="KW-1185">Reference proteome</keyword>
<organism evidence="2 3">
    <name type="scientific">Roseomonas fluvialis</name>
    <dbReference type="NCBI Taxonomy" id="1750527"/>
    <lineage>
        <taxon>Bacteria</taxon>
        <taxon>Pseudomonadati</taxon>
        <taxon>Pseudomonadota</taxon>
        <taxon>Alphaproteobacteria</taxon>
        <taxon>Acetobacterales</taxon>
        <taxon>Roseomonadaceae</taxon>
        <taxon>Roseomonas</taxon>
    </lineage>
</organism>
<evidence type="ECO:0000313" key="3">
    <source>
        <dbReference type="Proteomes" id="UP000831327"/>
    </source>
</evidence>